<dbReference type="InterPro" id="IPR027923">
    <property type="entry name" value="Hydrophob_seed_dom"/>
</dbReference>
<keyword evidence="1" id="KW-0732">Signal</keyword>
<dbReference type="AlphaFoldDB" id="A0A2I0X2U6"/>
<evidence type="ECO:0000313" key="3">
    <source>
        <dbReference type="EMBL" id="PKU82217.1"/>
    </source>
</evidence>
<dbReference type="Proteomes" id="UP000233837">
    <property type="component" value="Unassembled WGS sequence"/>
</dbReference>
<feature type="chain" id="PRO_5014182219" evidence="1">
    <location>
        <begin position="26"/>
        <end position="139"/>
    </location>
</feature>
<protein>
    <submittedName>
        <fullName evidence="3">Lipid-binding protein</fullName>
    </submittedName>
</protein>
<accession>A0A2I0X2U6</accession>
<keyword evidence="4" id="KW-1185">Reference proteome</keyword>
<reference evidence="3 4" key="2">
    <citation type="journal article" date="2017" name="Nature">
        <title>The Apostasia genome and the evolution of orchids.</title>
        <authorList>
            <person name="Zhang G.Q."/>
            <person name="Liu K.W."/>
            <person name="Li Z."/>
            <person name="Lohaus R."/>
            <person name="Hsiao Y.Y."/>
            <person name="Niu S.C."/>
            <person name="Wang J.Y."/>
            <person name="Lin Y.C."/>
            <person name="Xu Q."/>
            <person name="Chen L.J."/>
            <person name="Yoshida K."/>
            <person name="Fujiwara S."/>
            <person name="Wang Z.W."/>
            <person name="Zhang Y.Q."/>
            <person name="Mitsuda N."/>
            <person name="Wang M."/>
            <person name="Liu G.H."/>
            <person name="Pecoraro L."/>
            <person name="Huang H.X."/>
            <person name="Xiao X.J."/>
            <person name="Lin M."/>
            <person name="Wu X.Y."/>
            <person name="Wu W.L."/>
            <person name="Chen Y.Y."/>
            <person name="Chang S.B."/>
            <person name="Sakamoto S."/>
            <person name="Ohme-Takagi M."/>
            <person name="Yagi M."/>
            <person name="Zeng S.J."/>
            <person name="Shen C.Y."/>
            <person name="Yeh C.M."/>
            <person name="Luo Y.B."/>
            <person name="Tsai W.C."/>
            <person name="Van de Peer Y."/>
            <person name="Liu Z.J."/>
        </authorList>
    </citation>
    <scope>NUCLEOTIDE SEQUENCE [LARGE SCALE GENOMIC DNA]</scope>
    <source>
        <tissue evidence="3">The whole plant</tissue>
    </source>
</reference>
<dbReference type="InterPro" id="IPR051636">
    <property type="entry name" value="Plant_LTP/defense-related"/>
</dbReference>
<name>A0A2I0X2U6_9ASPA</name>
<evidence type="ECO:0000256" key="1">
    <source>
        <dbReference type="SAM" id="SignalP"/>
    </source>
</evidence>
<dbReference type="EMBL" id="KZ502205">
    <property type="protein sequence ID" value="PKU82217.1"/>
    <property type="molecule type" value="Genomic_DNA"/>
</dbReference>
<dbReference type="InterPro" id="IPR036312">
    <property type="entry name" value="Bifun_inhib/LTP/seed_sf"/>
</dbReference>
<dbReference type="PANTHER" id="PTHR31731">
    <property type="match status" value="1"/>
</dbReference>
<gene>
    <name evidence="3" type="ORF">MA16_Dca013409</name>
</gene>
<feature type="signal peptide" evidence="1">
    <location>
        <begin position="1"/>
        <end position="25"/>
    </location>
</feature>
<proteinExistence type="predicted"/>
<dbReference type="CDD" id="cd01958">
    <property type="entry name" value="HPS_like"/>
    <property type="match status" value="1"/>
</dbReference>
<reference evidence="3 4" key="1">
    <citation type="journal article" date="2016" name="Sci. Rep.">
        <title>The Dendrobium catenatum Lindl. genome sequence provides insights into polysaccharide synthase, floral development and adaptive evolution.</title>
        <authorList>
            <person name="Zhang G.Q."/>
            <person name="Xu Q."/>
            <person name="Bian C."/>
            <person name="Tsai W.C."/>
            <person name="Yeh C.M."/>
            <person name="Liu K.W."/>
            <person name="Yoshida K."/>
            <person name="Zhang L.S."/>
            <person name="Chang S.B."/>
            <person name="Chen F."/>
            <person name="Shi Y."/>
            <person name="Su Y.Y."/>
            <person name="Zhang Y.Q."/>
            <person name="Chen L.J."/>
            <person name="Yin Y."/>
            <person name="Lin M."/>
            <person name="Huang H."/>
            <person name="Deng H."/>
            <person name="Wang Z.W."/>
            <person name="Zhu S.L."/>
            <person name="Zhao X."/>
            <person name="Deng C."/>
            <person name="Niu S.C."/>
            <person name="Huang J."/>
            <person name="Wang M."/>
            <person name="Liu G.H."/>
            <person name="Yang H.J."/>
            <person name="Xiao X.J."/>
            <person name="Hsiao Y.Y."/>
            <person name="Wu W.L."/>
            <person name="Chen Y.Y."/>
            <person name="Mitsuda N."/>
            <person name="Ohme-Takagi M."/>
            <person name="Luo Y.B."/>
            <person name="Van de Peer Y."/>
            <person name="Liu Z.J."/>
        </authorList>
    </citation>
    <scope>NUCLEOTIDE SEQUENCE [LARGE SCALE GENOMIC DNA]</scope>
    <source>
        <tissue evidence="3">The whole plant</tissue>
    </source>
</reference>
<dbReference type="InterPro" id="IPR016140">
    <property type="entry name" value="Bifunc_inhib/LTP/seed_store"/>
</dbReference>
<sequence>MATNTSASLLFLPLLIFLFFSSSSAAATATPAAFPRHPKSTPAIIFPPKGPPANPFCPRDVVQLASCVELLGVVDAVAGGRLSRKCCSLIDGLAAGEVAACLCTVIKEKALGIGVEWNVGLSIVVSSCKKEVPDGFKCV</sequence>
<evidence type="ECO:0000259" key="2">
    <source>
        <dbReference type="SMART" id="SM00499"/>
    </source>
</evidence>
<organism evidence="3 4">
    <name type="scientific">Dendrobium catenatum</name>
    <dbReference type="NCBI Taxonomy" id="906689"/>
    <lineage>
        <taxon>Eukaryota</taxon>
        <taxon>Viridiplantae</taxon>
        <taxon>Streptophyta</taxon>
        <taxon>Embryophyta</taxon>
        <taxon>Tracheophyta</taxon>
        <taxon>Spermatophyta</taxon>
        <taxon>Magnoliopsida</taxon>
        <taxon>Liliopsida</taxon>
        <taxon>Asparagales</taxon>
        <taxon>Orchidaceae</taxon>
        <taxon>Epidendroideae</taxon>
        <taxon>Malaxideae</taxon>
        <taxon>Dendrobiinae</taxon>
        <taxon>Dendrobium</taxon>
    </lineage>
</organism>
<evidence type="ECO:0000313" key="4">
    <source>
        <dbReference type="Proteomes" id="UP000233837"/>
    </source>
</evidence>
<feature type="domain" description="Bifunctional inhibitor/plant lipid transfer protein/seed storage helical" evidence="2">
    <location>
        <begin position="57"/>
        <end position="138"/>
    </location>
</feature>
<dbReference type="SMART" id="SM00499">
    <property type="entry name" value="AAI"/>
    <property type="match status" value="1"/>
</dbReference>
<dbReference type="Gene3D" id="1.10.110.10">
    <property type="entry name" value="Plant lipid-transfer and hydrophobic proteins"/>
    <property type="match status" value="1"/>
</dbReference>
<dbReference type="SUPFAM" id="SSF47699">
    <property type="entry name" value="Bifunctional inhibitor/lipid-transfer protein/seed storage 2S albumin"/>
    <property type="match status" value="1"/>
</dbReference>
<dbReference type="OrthoDB" id="696558at2759"/>
<dbReference type="Pfam" id="PF14547">
    <property type="entry name" value="Hydrophob_seed"/>
    <property type="match status" value="1"/>
</dbReference>